<name>R1GC95_BOTPV</name>
<feature type="region of interest" description="Disordered" evidence="1">
    <location>
        <begin position="534"/>
        <end position="569"/>
    </location>
</feature>
<dbReference type="SUPFAM" id="SSF56112">
    <property type="entry name" value="Protein kinase-like (PK-like)"/>
    <property type="match status" value="1"/>
</dbReference>
<protein>
    <submittedName>
        <fullName evidence="2">Putative aminoglycoside phosphotransferase protein</fullName>
    </submittedName>
</protein>
<feature type="region of interest" description="Disordered" evidence="1">
    <location>
        <begin position="17"/>
        <end position="373"/>
    </location>
</feature>
<keyword evidence="2" id="KW-0808">Transferase</keyword>
<feature type="region of interest" description="Disordered" evidence="1">
    <location>
        <begin position="396"/>
        <end position="417"/>
    </location>
</feature>
<feature type="compositionally biased region" description="Acidic residues" evidence="1">
    <location>
        <begin position="465"/>
        <end position="474"/>
    </location>
</feature>
<dbReference type="GO" id="GO:0016740">
    <property type="term" value="F:transferase activity"/>
    <property type="evidence" value="ECO:0007669"/>
    <property type="project" value="UniProtKB-KW"/>
</dbReference>
<evidence type="ECO:0000256" key="1">
    <source>
        <dbReference type="SAM" id="MobiDB-lite"/>
    </source>
</evidence>
<accession>R1GC95</accession>
<reference evidence="3" key="1">
    <citation type="journal article" date="2013" name="Genome Announc.">
        <title>Draft genome sequence of Neofusicoccum parvum isolate UCR-NP2, a fungal vascular pathogen associated with grapevine cankers.</title>
        <authorList>
            <person name="Blanco-Ulate B."/>
            <person name="Rolshausen P."/>
            <person name="Cantu D."/>
        </authorList>
    </citation>
    <scope>NUCLEOTIDE SEQUENCE [LARGE SCALE GENOMIC DNA]</scope>
    <source>
        <strain evidence="3">UCR-NP2</strain>
    </source>
</reference>
<dbReference type="Gene3D" id="3.30.200.20">
    <property type="entry name" value="Phosphorylase Kinase, domain 1"/>
    <property type="match status" value="1"/>
</dbReference>
<dbReference type="OrthoDB" id="2906425at2759"/>
<dbReference type="PANTHER" id="PTHR21310">
    <property type="entry name" value="AMINOGLYCOSIDE PHOSPHOTRANSFERASE-RELATED-RELATED"/>
    <property type="match status" value="1"/>
</dbReference>
<dbReference type="AlphaFoldDB" id="R1GC95"/>
<proteinExistence type="predicted"/>
<feature type="compositionally biased region" description="Low complexity" evidence="1">
    <location>
        <begin position="162"/>
        <end position="181"/>
    </location>
</feature>
<feature type="compositionally biased region" description="Polar residues" evidence="1">
    <location>
        <begin position="192"/>
        <end position="219"/>
    </location>
</feature>
<feature type="compositionally biased region" description="Low complexity" evidence="1">
    <location>
        <begin position="32"/>
        <end position="41"/>
    </location>
</feature>
<feature type="region of interest" description="Disordered" evidence="1">
    <location>
        <begin position="463"/>
        <end position="520"/>
    </location>
</feature>
<feature type="compositionally biased region" description="Low complexity" evidence="1">
    <location>
        <begin position="83"/>
        <end position="101"/>
    </location>
</feature>
<feature type="compositionally biased region" description="Basic residues" evidence="1">
    <location>
        <begin position="111"/>
        <end position="127"/>
    </location>
</feature>
<sequence length="1089" mass="119265">MGSASIAQFILAVSHAAEMPKRQRQRRGSGSGSSSSGSSNSSRKRRQAKTMMPPTGAKTPPSESSSAAASPSAESDPFESDTTDTTSSSPAPSSPASTASPKLSKFDKVKAALRRKLPSGRNRKKKTSISSNSSGGISDTSVEGDSPINTKQGRVSAVPEVTITPSTDSSTSASPATSIRTVFRVDPRTGKPAQQQPRRTRNSSRASSPQFPRRTSSLRHSNEFPFDPNTAVQQPDDSHLYQSNPSSPTACSQLSERPLSLEAPSVTSNSSLDKPLPALPQEQRTSVIDFHAAGAATPIQVSPKSIEADDDDTPRAPAWPLPVERQSVYGPTFPIFDAPPVPPKDNSPTNVDDDGATPRTRSGSGSSQPSMYGFHYYNPLDDRALAARLQQIRAKHPSNVTPDDFPSVPTSTAAPGAPLAFANQFENAFQSLSSQAPAQSDSSTRASFASALSTTASFMTALEDVGGDADDEASAAEGEPAAENKGLRTALLSPTENNDDAVPAETNINNASEPLDDSGIDMSKYEAENDIKPATVQQPEMDSDDGVSEAAGSDGGDESEDEDEYAGIDNSIPPINGHFPAQPGAGPNVDLIEDQQGKIKWVPGHSAMPDPEWVMEPQVATIKSVVRVYAHLLDLDKDDIEVEYFAEGTFNKLYTVRKASQAPGSGPEYIFRVCLPAYPWYKLESEIATMELVRKCTDIPVPKIYAFDSDGDNPIGHEWMMMDKVKGVCFKDARESMSMEQKTHLADTLADWMHQLATLRFDKIGSVYRHRKQPASGKEDFKVGPISDQTYMADWRLEYKVHRGPFASTEQFFRSLVDVNLYDVIDPRQKKRSEYAAITHELALLERTLDDCKTSFERKQVEKAQEKWAGRPADKQALITQHHEQIDELRQDQDEHTDTVFWDRARYPLHSAHGAPLNPFEKIPKMCQGLQFVIANLCPSERLGPNSTVLHHWDISDNNILINDAGEPVALVDWEQVQTLPFSLIDPYPRAIFDAYDVSKPPAPLNGGEEEDVVDMHKTNTEFHENFLLRAAFKKRLEELHSPHLEAFAKPEVDLKHLMGLAREADQMRNRLEIESLVEKAESQLGRGF</sequence>
<dbReference type="eggNOG" id="ENOG502RXBQ">
    <property type="taxonomic scope" value="Eukaryota"/>
</dbReference>
<organism evidence="2 3">
    <name type="scientific">Botryosphaeria parva (strain UCR-NP2)</name>
    <name type="common">Grapevine canker fungus</name>
    <name type="synonym">Neofusicoccum parvum</name>
    <dbReference type="NCBI Taxonomy" id="1287680"/>
    <lineage>
        <taxon>Eukaryota</taxon>
        <taxon>Fungi</taxon>
        <taxon>Dikarya</taxon>
        <taxon>Ascomycota</taxon>
        <taxon>Pezizomycotina</taxon>
        <taxon>Dothideomycetes</taxon>
        <taxon>Dothideomycetes incertae sedis</taxon>
        <taxon>Botryosphaeriales</taxon>
        <taxon>Botryosphaeriaceae</taxon>
        <taxon>Neofusicoccum</taxon>
    </lineage>
</organism>
<evidence type="ECO:0000313" key="3">
    <source>
        <dbReference type="Proteomes" id="UP000013521"/>
    </source>
</evidence>
<feature type="compositionally biased region" description="Polar residues" evidence="1">
    <location>
        <begin position="230"/>
        <end position="255"/>
    </location>
</feature>
<dbReference type="InterPro" id="IPR051678">
    <property type="entry name" value="AGP_Transferase"/>
</dbReference>
<gene>
    <name evidence="2" type="ORF">UCRNP2_7411</name>
</gene>
<dbReference type="HOGENOM" id="CLU_284821_0_0_1"/>
<dbReference type="Proteomes" id="UP000013521">
    <property type="component" value="Unassembled WGS sequence"/>
</dbReference>
<feature type="compositionally biased region" description="Acidic residues" evidence="1">
    <location>
        <begin position="555"/>
        <end position="566"/>
    </location>
</feature>
<feature type="compositionally biased region" description="Low complexity" evidence="1">
    <location>
        <begin position="60"/>
        <end position="75"/>
    </location>
</feature>
<dbReference type="InterPro" id="IPR011009">
    <property type="entry name" value="Kinase-like_dom_sf"/>
</dbReference>
<feature type="compositionally biased region" description="Polar residues" evidence="1">
    <location>
        <begin position="359"/>
        <end position="370"/>
    </location>
</feature>
<dbReference type="KEGG" id="npa:UCRNP2_7411"/>
<dbReference type="PANTHER" id="PTHR21310:SF13">
    <property type="entry name" value="AMINOGLYCOSIDE PHOSPHOTRANSFERASE DOMAIN-CONTAINING PROTEIN"/>
    <property type="match status" value="1"/>
</dbReference>
<dbReference type="EMBL" id="KB916531">
    <property type="protein sequence ID" value="EOD45846.1"/>
    <property type="molecule type" value="Genomic_DNA"/>
</dbReference>
<evidence type="ECO:0000313" key="2">
    <source>
        <dbReference type="EMBL" id="EOD45846.1"/>
    </source>
</evidence>
<feature type="compositionally biased region" description="Low complexity" evidence="1">
    <location>
        <begin position="128"/>
        <end position="141"/>
    </location>
</feature>